<evidence type="ECO:0000313" key="3">
    <source>
        <dbReference type="Proteomes" id="UP000799757"/>
    </source>
</evidence>
<reference evidence="2" key="1">
    <citation type="journal article" date="2020" name="Stud. Mycol.">
        <title>101 Dothideomycetes genomes: a test case for predicting lifestyles and emergence of pathogens.</title>
        <authorList>
            <person name="Haridas S."/>
            <person name="Albert R."/>
            <person name="Binder M."/>
            <person name="Bloem J."/>
            <person name="Labutti K."/>
            <person name="Salamov A."/>
            <person name="Andreopoulos B."/>
            <person name="Baker S."/>
            <person name="Barry K."/>
            <person name="Bills G."/>
            <person name="Bluhm B."/>
            <person name="Cannon C."/>
            <person name="Castanera R."/>
            <person name="Culley D."/>
            <person name="Daum C."/>
            <person name="Ezra D."/>
            <person name="Gonzalez J."/>
            <person name="Henrissat B."/>
            <person name="Kuo A."/>
            <person name="Liang C."/>
            <person name="Lipzen A."/>
            <person name="Lutzoni F."/>
            <person name="Magnuson J."/>
            <person name="Mondo S."/>
            <person name="Nolan M."/>
            <person name="Ohm R."/>
            <person name="Pangilinan J."/>
            <person name="Park H.-J."/>
            <person name="Ramirez L."/>
            <person name="Alfaro M."/>
            <person name="Sun H."/>
            <person name="Tritt A."/>
            <person name="Yoshinaga Y."/>
            <person name="Zwiers L.-H."/>
            <person name="Turgeon B."/>
            <person name="Goodwin S."/>
            <person name="Spatafora J."/>
            <person name="Crous P."/>
            <person name="Grigoriev I."/>
        </authorList>
    </citation>
    <scope>NUCLEOTIDE SEQUENCE</scope>
    <source>
        <strain evidence="2">CBS 109.77</strain>
    </source>
</reference>
<evidence type="ECO:0000256" key="1">
    <source>
        <dbReference type="SAM" id="SignalP"/>
    </source>
</evidence>
<proteinExistence type="predicted"/>
<dbReference type="Proteomes" id="UP000799757">
    <property type="component" value="Unassembled WGS sequence"/>
</dbReference>
<feature type="chain" id="PRO_5025603652" description="Secreted protein" evidence="1">
    <location>
        <begin position="38"/>
        <end position="95"/>
    </location>
</feature>
<keyword evidence="1" id="KW-0732">Signal</keyword>
<gene>
    <name evidence="2" type="ORF">K505DRAFT_320665</name>
</gene>
<evidence type="ECO:0000313" key="2">
    <source>
        <dbReference type="EMBL" id="KAF2800163.1"/>
    </source>
</evidence>
<feature type="signal peptide" evidence="1">
    <location>
        <begin position="1"/>
        <end position="37"/>
    </location>
</feature>
<evidence type="ECO:0008006" key="4">
    <source>
        <dbReference type="Google" id="ProtNLM"/>
    </source>
</evidence>
<keyword evidence="3" id="KW-1185">Reference proteome</keyword>
<sequence length="95" mass="9719">MSAFLSSVPPPSNLSVSLSSLVHLLVLHLLAVPLSCARSTCGRGCGCGSAWGEGRGARSLKETAPVASSTRDGVQGPAIWSLSSEFRELCGICAC</sequence>
<dbReference type="AlphaFoldDB" id="A0A6A6XV95"/>
<organism evidence="2 3">
    <name type="scientific">Melanomma pulvis-pyrius CBS 109.77</name>
    <dbReference type="NCBI Taxonomy" id="1314802"/>
    <lineage>
        <taxon>Eukaryota</taxon>
        <taxon>Fungi</taxon>
        <taxon>Dikarya</taxon>
        <taxon>Ascomycota</taxon>
        <taxon>Pezizomycotina</taxon>
        <taxon>Dothideomycetes</taxon>
        <taxon>Pleosporomycetidae</taxon>
        <taxon>Pleosporales</taxon>
        <taxon>Melanommataceae</taxon>
        <taxon>Melanomma</taxon>
    </lineage>
</organism>
<name>A0A6A6XV95_9PLEO</name>
<protein>
    <recommendedName>
        <fullName evidence="4">Secreted protein</fullName>
    </recommendedName>
</protein>
<accession>A0A6A6XV95</accession>
<dbReference type="EMBL" id="MU001752">
    <property type="protein sequence ID" value="KAF2800163.1"/>
    <property type="molecule type" value="Genomic_DNA"/>
</dbReference>